<proteinExistence type="inferred from homology"/>
<dbReference type="InterPro" id="IPR033705">
    <property type="entry name" value="Anticodon_Ia_Val"/>
</dbReference>
<dbReference type="NCBIfam" id="TIGR00422">
    <property type="entry name" value="valS"/>
    <property type="match status" value="1"/>
</dbReference>
<dbReference type="GO" id="GO:0005524">
    <property type="term" value="F:ATP binding"/>
    <property type="evidence" value="ECO:0007669"/>
    <property type="project" value="UniProtKB-KW"/>
</dbReference>
<evidence type="ECO:0000256" key="7">
    <source>
        <dbReference type="ARBA" id="ARBA00023146"/>
    </source>
</evidence>
<evidence type="ECO:0000256" key="5">
    <source>
        <dbReference type="ARBA" id="ARBA00022840"/>
    </source>
</evidence>
<dbReference type="STRING" id="1802538.A2382_04310"/>
<keyword evidence="4 10" id="KW-0547">Nucleotide-binding</keyword>
<comment type="caution">
    <text evidence="13">The sequence shown here is derived from an EMBL/GenBank/DDBJ whole genome shotgun (WGS) entry which is preliminary data.</text>
</comment>
<dbReference type="SUPFAM" id="SSF50677">
    <property type="entry name" value="ValRS/IleRS/LeuRS editing domain"/>
    <property type="match status" value="1"/>
</dbReference>
<evidence type="ECO:0000256" key="6">
    <source>
        <dbReference type="ARBA" id="ARBA00022917"/>
    </source>
</evidence>
<comment type="similarity">
    <text evidence="10">Belongs to the class-I aminoacyl-tRNA synthetase family.</text>
</comment>
<feature type="domain" description="Methionyl/Valyl/Leucyl/Isoleucyl-tRNA synthetase anticodon-binding" evidence="12">
    <location>
        <begin position="599"/>
        <end position="698"/>
    </location>
</feature>
<dbReference type="Pfam" id="PF08264">
    <property type="entry name" value="Anticodon_1"/>
    <property type="match status" value="1"/>
</dbReference>
<dbReference type="Gene3D" id="1.10.730.10">
    <property type="entry name" value="Isoleucyl-tRNA Synthetase, Domain 1"/>
    <property type="match status" value="1"/>
</dbReference>
<evidence type="ECO:0000313" key="14">
    <source>
        <dbReference type="Proteomes" id="UP000178999"/>
    </source>
</evidence>
<dbReference type="PANTHER" id="PTHR11946">
    <property type="entry name" value="VALYL-TRNA SYNTHETASES"/>
    <property type="match status" value="1"/>
</dbReference>
<evidence type="ECO:0000259" key="11">
    <source>
        <dbReference type="Pfam" id="PF00133"/>
    </source>
</evidence>
<keyword evidence="2" id="KW-0963">Cytoplasm</keyword>
<evidence type="ECO:0000256" key="1">
    <source>
        <dbReference type="ARBA" id="ARBA00013169"/>
    </source>
</evidence>
<keyword evidence="6 10" id="KW-0648">Protein biosynthesis</keyword>
<dbReference type="PRINTS" id="PR00986">
    <property type="entry name" value="TRNASYNTHVAL"/>
</dbReference>
<dbReference type="InterPro" id="IPR014729">
    <property type="entry name" value="Rossmann-like_a/b/a_fold"/>
</dbReference>
<dbReference type="GO" id="GO:0006438">
    <property type="term" value="P:valyl-tRNA aminoacylation"/>
    <property type="evidence" value="ECO:0007669"/>
    <property type="project" value="UniProtKB-UniRule"/>
</dbReference>
<dbReference type="InterPro" id="IPR009080">
    <property type="entry name" value="tRNAsynth_Ia_anticodon-bd"/>
</dbReference>
<evidence type="ECO:0000256" key="9">
    <source>
        <dbReference type="NCBIfam" id="TIGR00422"/>
    </source>
</evidence>
<dbReference type="SUPFAM" id="SSF52374">
    <property type="entry name" value="Nucleotidylyl transferase"/>
    <property type="match status" value="1"/>
</dbReference>
<dbReference type="Proteomes" id="UP000178999">
    <property type="component" value="Unassembled WGS sequence"/>
</dbReference>
<dbReference type="InterPro" id="IPR002300">
    <property type="entry name" value="aa-tRNA-synth_Ia"/>
</dbReference>
<evidence type="ECO:0000256" key="8">
    <source>
        <dbReference type="ARBA" id="ARBA00047552"/>
    </source>
</evidence>
<dbReference type="Pfam" id="PF00133">
    <property type="entry name" value="tRNA-synt_1"/>
    <property type="match status" value="1"/>
</dbReference>
<dbReference type="Gene3D" id="3.40.50.620">
    <property type="entry name" value="HUPs"/>
    <property type="match status" value="2"/>
</dbReference>
<protein>
    <recommendedName>
        <fullName evidence="1 9">Valine--tRNA ligase</fullName>
        <ecNumber evidence="1 9">6.1.1.9</ecNumber>
    </recommendedName>
</protein>
<dbReference type="GO" id="GO:0004832">
    <property type="term" value="F:valine-tRNA ligase activity"/>
    <property type="evidence" value="ECO:0007669"/>
    <property type="project" value="UniProtKB-UniRule"/>
</dbReference>
<dbReference type="EC" id="6.1.1.9" evidence="1 9"/>
<dbReference type="GO" id="GO:0005829">
    <property type="term" value="C:cytosol"/>
    <property type="evidence" value="ECO:0007669"/>
    <property type="project" value="TreeGrafter"/>
</dbReference>
<dbReference type="PANTHER" id="PTHR11946:SF93">
    <property type="entry name" value="VALINE--TRNA LIGASE, CHLOROPLASTIC_MITOCHONDRIAL 2"/>
    <property type="match status" value="1"/>
</dbReference>
<keyword evidence="3 10" id="KW-0436">Ligase</keyword>
<evidence type="ECO:0000256" key="3">
    <source>
        <dbReference type="ARBA" id="ARBA00022598"/>
    </source>
</evidence>
<dbReference type="CDD" id="cd07962">
    <property type="entry name" value="Anticodon_Ia_Val"/>
    <property type="match status" value="1"/>
</dbReference>
<organism evidence="13 14">
    <name type="scientific">Candidatus Woesebacteria bacterium RIFOXYB1_FULL_38_16</name>
    <dbReference type="NCBI Taxonomy" id="1802538"/>
    <lineage>
        <taxon>Bacteria</taxon>
        <taxon>Candidatus Woeseibacteriota</taxon>
    </lineage>
</organism>
<evidence type="ECO:0000256" key="10">
    <source>
        <dbReference type="RuleBase" id="RU363035"/>
    </source>
</evidence>
<name>A0A1F8CTY9_9BACT</name>
<accession>A0A1F8CTY9</accession>
<dbReference type="PROSITE" id="PS00178">
    <property type="entry name" value="AA_TRNA_LIGASE_I"/>
    <property type="match status" value="1"/>
</dbReference>
<evidence type="ECO:0000256" key="4">
    <source>
        <dbReference type="ARBA" id="ARBA00022741"/>
    </source>
</evidence>
<dbReference type="InterPro" id="IPR002303">
    <property type="entry name" value="Valyl-tRNA_ligase"/>
</dbReference>
<feature type="domain" description="Aminoacyl-tRNA synthetase class Ia" evidence="11">
    <location>
        <begin position="13"/>
        <end position="543"/>
    </location>
</feature>
<dbReference type="InterPro" id="IPR013155">
    <property type="entry name" value="M/V/L/I-tRNA-synth_anticd-bd"/>
</dbReference>
<dbReference type="InterPro" id="IPR001412">
    <property type="entry name" value="aa-tRNA-synth_I_CS"/>
</dbReference>
<dbReference type="SUPFAM" id="SSF47323">
    <property type="entry name" value="Anticodon-binding domain of a subclass of class I aminoacyl-tRNA synthetases"/>
    <property type="match status" value="1"/>
</dbReference>
<dbReference type="AlphaFoldDB" id="A0A1F8CTY9"/>
<keyword evidence="7 10" id="KW-0030">Aminoacyl-tRNA synthetase</keyword>
<sequence length="700" mass="80736">MDKAYDHKKYESQIYKLWEKSGAFKPEIQKSKKPFCIIMPPPNANNPLHIGHAREVATQDILIRYHRMKGEAVLWLPGADHAGIETQYVFEGKLAKINKSRFDYDSSTLFKMIWDDVQANRHIMEDQLRKLGASCDWSRAKFTLDGDIVSIVNQTFKKLYDDGLVYRGERIVNYCTRCGTSFSELEVNHVERDDNFYFLDYGIITIATTRPETIFADVAVAVNPKDKRYSGLIGKMATIPLINRQIPIISDSLVEMEFGTGALKITPAHDTTDFEIGQRHQLPIISVIDSSGFMINTPKKYVGLNVKRAREAVFADLEDEKKIKKIETIHHNVGACYRCKSTIEPMISKQWFVKVKPLVEGALAAISKKDVKFVAPKYEKIAKHWLKNLNDWNVSRQIVWGIQIPAWRCEKCFEWTVTEGETPSQCKSCKARKLTRDMDTFDTWFSSSQWPFATLKTTDDHDFDYFYPTSVMDPSYDILPFWVIRMIMLGIYLTGKVPFRYVLLHGLVRDKNGVKISKSKGNVIDPIEMTERYGSDALRAALVWGVLVESDNSLSEEAIRGQRNFANKLWNVARFVDMYQDNNNEKGVVVKPKTKNVDDLKILKELNETIKAMTKLLDKYRLNEAAKELYDFIWNSFANDYLAKTKARQEEAQPVLRYVLRETLKIAHPFLPFVSELIWQNNFAQDRSDLLIISTWPKAK</sequence>
<evidence type="ECO:0000313" key="13">
    <source>
        <dbReference type="EMBL" id="OGM79794.1"/>
    </source>
</evidence>
<dbReference type="EMBL" id="MGHY01000007">
    <property type="protein sequence ID" value="OGM79794.1"/>
    <property type="molecule type" value="Genomic_DNA"/>
</dbReference>
<reference evidence="13 14" key="1">
    <citation type="journal article" date="2016" name="Nat. Commun.">
        <title>Thousands of microbial genomes shed light on interconnected biogeochemical processes in an aquifer system.</title>
        <authorList>
            <person name="Anantharaman K."/>
            <person name="Brown C.T."/>
            <person name="Hug L.A."/>
            <person name="Sharon I."/>
            <person name="Castelle C.J."/>
            <person name="Probst A.J."/>
            <person name="Thomas B.C."/>
            <person name="Singh A."/>
            <person name="Wilkins M.J."/>
            <person name="Karaoz U."/>
            <person name="Brodie E.L."/>
            <person name="Williams K.H."/>
            <person name="Hubbard S.S."/>
            <person name="Banfield J.F."/>
        </authorList>
    </citation>
    <scope>NUCLEOTIDE SEQUENCE [LARGE SCALE GENOMIC DNA]</scope>
</reference>
<keyword evidence="5 10" id="KW-0067">ATP-binding</keyword>
<dbReference type="InterPro" id="IPR009008">
    <property type="entry name" value="Val/Leu/Ile-tRNA-synth_edit"/>
</dbReference>
<gene>
    <name evidence="13" type="ORF">A2382_04310</name>
</gene>
<comment type="catalytic activity">
    <reaction evidence="8">
        <text>tRNA(Val) + L-valine + ATP = L-valyl-tRNA(Val) + AMP + diphosphate</text>
        <dbReference type="Rhea" id="RHEA:10704"/>
        <dbReference type="Rhea" id="RHEA-COMP:9672"/>
        <dbReference type="Rhea" id="RHEA-COMP:9708"/>
        <dbReference type="ChEBI" id="CHEBI:30616"/>
        <dbReference type="ChEBI" id="CHEBI:33019"/>
        <dbReference type="ChEBI" id="CHEBI:57762"/>
        <dbReference type="ChEBI" id="CHEBI:78442"/>
        <dbReference type="ChEBI" id="CHEBI:78537"/>
        <dbReference type="ChEBI" id="CHEBI:456215"/>
        <dbReference type="EC" id="6.1.1.9"/>
    </reaction>
</comment>
<evidence type="ECO:0000256" key="2">
    <source>
        <dbReference type="ARBA" id="ARBA00022490"/>
    </source>
</evidence>
<evidence type="ECO:0000259" key="12">
    <source>
        <dbReference type="Pfam" id="PF08264"/>
    </source>
</evidence>
<dbReference type="NCBIfam" id="NF004349">
    <property type="entry name" value="PRK05729.1"/>
    <property type="match status" value="1"/>
</dbReference>
<dbReference type="GO" id="GO:0002161">
    <property type="term" value="F:aminoacyl-tRNA deacylase activity"/>
    <property type="evidence" value="ECO:0007669"/>
    <property type="project" value="InterPro"/>
</dbReference>